<protein>
    <submittedName>
        <fullName evidence="2">(northern house mosquito) hypothetical protein</fullName>
    </submittedName>
</protein>
<dbReference type="AlphaFoldDB" id="A0A8D8N181"/>
<name>A0A8D8N181_CULPI</name>
<reference evidence="2" key="1">
    <citation type="submission" date="2021-05" db="EMBL/GenBank/DDBJ databases">
        <authorList>
            <person name="Alioto T."/>
            <person name="Alioto T."/>
            <person name="Gomez Garrido J."/>
        </authorList>
    </citation>
    <scope>NUCLEOTIDE SEQUENCE</scope>
</reference>
<accession>A0A8D8N181</accession>
<dbReference type="EMBL" id="HBUE01345645">
    <property type="protein sequence ID" value="CAG6600492.1"/>
    <property type="molecule type" value="Transcribed_RNA"/>
</dbReference>
<proteinExistence type="predicted"/>
<dbReference type="EMBL" id="HBUE01238673">
    <property type="protein sequence ID" value="CAG6548274.1"/>
    <property type="molecule type" value="Transcribed_RNA"/>
</dbReference>
<feature type="compositionally biased region" description="Polar residues" evidence="1">
    <location>
        <begin position="148"/>
        <end position="157"/>
    </location>
</feature>
<feature type="region of interest" description="Disordered" evidence="1">
    <location>
        <begin position="69"/>
        <end position="93"/>
    </location>
</feature>
<feature type="region of interest" description="Disordered" evidence="1">
    <location>
        <begin position="134"/>
        <end position="171"/>
    </location>
</feature>
<evidence type="ECO:0000313" key="2">
    <source>
        <dbReference type="EMBL" id="CAG6548274.1"/>
    </source>
</evidence>
<evidence type="ECO:0000256" key="1">
    <source>
        <dbReference type="SAM" id="MobiDB-lite"/>
    </source>
</evidence>
<organism evidence="2">
    <name type="scientific">Culex pipiens</name>
    <name type="common">House mosquito</name>
    <dbReference type="NCBI Taxonomy" id="7175"/>
    <lineage>
        <taxon>Eukaryota</taxon>
        <taxon>Metazoa</taxon>
        <taxon>Ecdysozoa</taxon>
        <taxon>Arthropoda</taxon>
        <taxon>Hexapoda</taxon>
        <taxon>Insecta</taxon>
        <taxon>Pterygota</taxon>
        <taxon>Neoptera</taxon>
        <taxon>Endopterygota</taxon>
        <taxon>Diptera</taxon>
        <taxon>Nematocera</taxon>
        <taxon>Culicoidea</taxon>
        <taxon>Culicidae</taxon>
        <taxon>Culicinae</taxon>
        <taxon>Culicini</taxon>
        <taxon>Culex</taxon>
        <taxon>Culex</taxon>
    </lineage>
</organism>
<feature type="compositionally biased region" description="Basic and acidic residues" evidence="1">
    <location>
        <begin position="158"/>
        <end position="171"/>
    </location>
</feature>
<sequence length="171" mass="17817">MTGCSRSGLSILRFFLGIGSGSTCLDFLSSCELFASSCLACATAFLNRIIVPTVSFGSIFCRSCSNKQLKSSTDSKSCPSTIARNPSSPKCCSTDATECSSARAGSKYPCEQATNGSSSSSSSSGGSFLTVTANITPNRRSDSKHCSRSLSAASTRAKQFEQHDLGKLSPV</sequence>